<reference evidence="2 3" key="1">
    <citation type="submission" date="2019-05" db="EMBL/GenBank/DDBJ databases">
        <title>Another draft genome of Portunus trituberculatus and its Hox gene families provides insights of decapod evolution.</title>
        <authorList>
            <person name="Jeong J.-H."/>
            <person name="Song I."/>
            <person name="Kim S."/>
            <person name="Choi T."/>
            <person name="Kim D."/>
            <person name="Ryu S."/>
            <person name="Kim W."/>
        </authorList>
    </citation>
    <scope>NUCLEOTIDE SEQUENCE [LARGE SCALE GENOMIC DNA]</scope>
    <source>
        <tissue evidence="2">Muscle</tissue>
    </source>
</reference>
<evidence type="ECO:0000313" key="2">
    <source>
        <dbReference type="EMBL" id="MPC98165.1"/>
    </source>
</evidence>
<dbReference type="AlphaFoldDB" id="A0A5B7JUE7"/>
<evidence type="ECO:0000256" key="1">
    <source>
        <dbReference type="SAM" id="MobiDB-lite"/>
    </source>
</evidence>
<organism evidence="2 3">
    <name type="scientific">Portunus trituberculatus</name>
    <name type="common">Swimming crab</name>
    <name type="synonym">Neptunus trituberculatus</name>
    <dbReference type="NCBI Taxonomy" id="210409"/>
    <lineage>
        <taxon>Eukaryota</taxon>
        <taxon>Metazoa</taxon>
        <taxon>Ecdysozoa</taxon>
        <taxon>Arthropoda</taxon>
        <taxon>Crustacea</taxon>
        <taxon>Multicrustacea</taxon>
        <taxon>Malacostraca</taxon>
        <taxon>Eumalacostraca</taxon>
        <taxon>Eucarida</taxon>
        <taxon>Decapoda</taxon>
        <taxon>Pleocyemata</taxon>
        <taxon>Brachyura</taxon>
        <taxon>Eubrachyura</taxon>
        <taxon>Portunoidea</taxon>
        <taxon>Portunidae</taxon>
        <taxon>Portuninae</taxon>
        <taxon>Portunus</taxon>
    </lineage>
</organism>
<protein>
    <submittedName>
        <fullName evidence="2">Uncharacterized protein</fullName>
    </submittedName>
</protein>
<feature type="compositionally biased region" description="Acidic residues" evidence="1">
    <location>
        <begin position="68"/>
        <end position="80"/>
    </location>
</feature>
<evidence type="ECO:0000313" key="3">
    <source>
        <dbReference type="Proteomes" id="UP000324222"/>
    </source>
</evidence>
<accession>A0A5B7JUE7</accession>
<gene>
    <name evidence="2" type="ORF">E2C01_093518</name>
</gene>
<keyword evidence="3" id="KW-1185">Reference proteome</keyword>
<name>A0A5B7JUE7_PORTR</name>
<dbReference type="Proteomes" id="UP000324222">
    <property type="component" value="Unassembled WGS sequence"/>
</dbReference>
<feature type="region of interest" description="Disordered" evidence="1">
    <location>
        <begin position="44"/>
        <end position="80"/>
    </location>
</feature>
<dbReference type="EMBL" id="VSRR010112906">
    <property type="protein sequence ID" value="MPC98165.1"/>
    <property type="molecule type" value="Genomic_DNA"/>
</dbReference>
<comment type="caution">
    <text evidence="2">The sequence shown here is derived from an EMBL/GenBank/DDBJ whole genome shotgun (WGS) entry which is preliminary data.</text>
</comment>
<proteinExistence type="predicted"/>
<sequence length="80" mass="8992">MSAWLSKYSEGVAVRQVGRQTPRRLATSHRPAAALVTCRLRPHSRVASASLRPHHTTPPPGQERGGNYEEEEEEEEEEET</sequence>